<keyword evidence="2" id="KW-0479">Metal-binding</keyword>
<reference evidence="5" key="1">
    <citation type="submission" date="2024-04" db="EMBL/GenBank/DDBJ databases">
        <title>Salinicola lusitanus LLJ914,a marine bacterium isolated from the Okinawa Trough.</title>
        <authorList>
            <person name="Li J."/>
        </authorList>
    </citation>
    <scope>NUCLEOTIDE SEQUENCE [LARGE SCALE GENOMIC DNA]</scope>
</reference>
<evidence type="ECO:0000313" key="5">
    <source>
        <dbReference type="Proteomes" id="UP001460270"/>
    </source>
</evidence>
<sequence>MNCFNKFSPVWNNFDLLTPNKIQHDSSGNNFNEMCELPGGHSCGNKNMQTLLCSSAKKIRLNKKLEKFEKKKKAWVQRNKKNLTASHILDQASVLKRIYWRTSVIQPKVQLAEQSHKCIDRMKALFEVVIEAPMKRSKKTSPKMSSEGTTDGGEVDFLPVWPGAICWFRRRHQIVHKVCKLLTLDVFWGQIEPALPLMKRIKATPEQDVCHAVTTSLQPIDEFFLFLNYLSLVLGAVGIWLDEDTVKQNMPEVFSSYTDTHVILDCTELRCQTPDSPLLQNKECSSYKSHSTFKGLIGMAPHGYVTFISSLYEGCISHREILKQSGLVSLLKPSMAIMVDKSFLVEDLVPCKVYIPACLKKSQLSGAEVRKTQSTARLRAHVERVVRRVKELKLFRTQIPLSLTGSINQLFAVACLLVNYQNRPLVKA</sequence>
<dbReference type="GO" id="GO:0046872">
    <property type="term" value="F:metal ion binding"/>
    <property type="evidence" value="ECO:0007669"/>
    <property type="project" value="UniProtKB-KW"/>
</dbReference>
<dbReference type="Pfam" id="PF13359">
    <property type="entry name" value="DDE_Tnp_4"/>
    <property type="match status" value="1"/>
</dbReference>
<evidence type="ECO:0000259" key="3">
    <source>
        <dbReference type="Pfam" id="PF13359"/>
    </source>
</evidence>
<dbReference type="Proteomes" id="UP001460270">
    <property type="component" value="Unassembled WGS sequence"/>
</dbReference>
<proteinExistence type="predicted"/>
<dbReference type="PANTHER" id="PTHR23080:SF133">
    <property type="entry name" value="SI:CH211-262I1.5-RELATED"/>
    <property type="match status" value="1"/>
</dbReference>
<accession>A0AAW0MEC8</accession>
<organism evidence="4 5">
    <name type="scientific">Mugilogobius chulae</name>
    <name type="common">yellowstripe goby</name>
    <dbReference type="NCBI Taxonomy" id="88201"/>
    <lineage>
        <taxon>Eukaryota</taxon>
        <taxon>Metazoa</taxon>
        <taxon>Chordata</taxon>
        <taxon>Craniata</taxon>
        <taxon>Vertebrata</taxon>
        <taxon>Euteleostomi</taxon>
        <taxon>Actinopterygii</taxon>
        <taxon>Neopterygii</taxon>
        <taxon>Teleostei</taxon>
        <taxon>Neoteleostei</taxon>
        <taxon>Acanthomorphata</taxon>
        <taxon>Gobiaria</taxon>
        <taxon>Gobiiformes</taxon>
        <taxon>Gobioidei</taxon>
        <taxon>Gobiidae</taxon>
        <taxon>Gobionellinae</taxon>
        <taxon>Mugilogobius</taxon>
    </lineage>
</organism>
<dbReference type="AlphaFoldDB" id="A0AAW0MEC8"/>
<dbReference type="InterPro" id="IPR027806">
    <property type="entry name" value="HARBI1_dom"/>
</dbReference>
<dbReference type="PANTHER" id="PTHR23080">
    <property type="entry name" value="THAP DOMAIN PROTEIN"/>
    <property type="match status" value="1"/>
</dbReference>
<name>A0AAW0MEC8_9GOBI</name>
<evidence type="ECO:0000256" key="1">
    <source>
        <dbReference type="ARBA" id="ARBA00001968"/>
    </source>
</evidence>
<gene>
    <name evidence="4" type="ORF">WMY93_031328</name>
</gene>
<comment type="caution">
    <text evidence="4">The sequence shown here is derived from an EMBL/GenBank/DDBJ whole genome shotgun (WGS) entry which is preliminary data.</text>
</comment>
<dbReference type="EMBL" id="JBBPFD010000658">
    <property type="protein sequence ID" value="KAK7878015.1"/>
    <property type="molecule type" value="Genomic_DNA"/>
</dbReference>
<evidence type="ECO:0000313" key="4">
    <source>
        <dbReference type="EMBL" id="KAK7878015.1"/>
    </source>
</evidence>
<evidence type="ECO:0000256" key="2">
    <source>
        <dbReference type="ARBA" id="ARBA00022723"/>
    </source>
</evidence>
<feature type="domain" description="DDE Tnp4" evidence="3">
    <location>
        <begin position="264"/>
        <end position="419"/>
    </location>
</feature>
<protein>
    <recommendedName>
        <fullName evidence="3">DDE Tnp4 domain-containing protein</fullName>
    </recommendedName>
</protein>
<keyword evidence="5" id="KW-1185">Reference proteome</keyword>
<comment type="cofactor">
    <cofactor evidence="1">
        <name>a divalent metal cation</name>
        <dbReference type="ChEBI" id="CHEBI:60240"/>
    </cofactor>
</comment>